<dbReference type="RefSeq" id="XP_040724837.1">
    <property type="nucleotide sequence ID" value="XM_040871290.1"/>
</dbReference>
<comment type="caution">
    <text evidence="5">The sequence shown here is derived from an EMBL/GenBank/DDBJ whole genome shotgun (WGS) entry which is preliminary data.</text>
</comment>
<dbReference type="CDD" id="cd22921">
    <property type="entry name" value="HFD_CENP-X"/>
    <property type="match status" value="1"/>
</dbReference>
<evidence type="ECO:0000256" key="4">
    <source>
        <dbReference type="ARBA" id="ARBA00023204"/>
    </source>
</evidence>
<evidence type="ECO:0008006" key="7">
    <source>
        <dbReference type="Google" id="ProtNLM"/>
    </source>
</evidence>
<dbReference type="Proteomes" id="UP000193685">
    <property type="component" value="Unassembled WGS sequence"/>
</dbReference>
<gene>
    <name evidence="5" type="ORF">BCR37DRAFT_393322</name>
</gene>
<dbReference type="AlphaFoldDB" id="A0A1Y2FC34"/>
<proteinExistence type="inferred from homology"/>
<reference evidence="5 6" key="1">
    <citation type="submission" date="2016-07" db="EMBL/GenBank/DDBJ databases">
        <title>Pervasive Adenine N6-methylation of Active Genes in Fungi.</title>
        <authorList>
            <consortium name="DOE Joint Genome Institute"/>
            <person name="Mondo S.J."/>
            <person name="Dannebaum R.O."/>
            <person name="Kuo R.C."/>
            <person name="Labutti K."/>
            <person name="Haridas S."/>
            <person name="Kuo A."/>
            <person name="Salamov A."/>
            <person name="Ahrendt S.R."/>
            <person name="Lipzen A."/>
            <person name="Sullivan W."/>
            <person name="Andreopoulos W.B."/>
            <person name="Clum A."/>
            <person name="Lindquist E."/>
            <person name="Daum C."/>
            <person name="Ramamoorthy G.K."/>
            <person name="Gryganskyi A."/>
            <person name="Culley D."/>
            <person name="Magnuson J.K."/>
            <person name="James T.Y."/>
            <person name="O'Malley M.A."/>
            <person name="Stajich J.E."/>
            <person name="Spatafora J.W."/>
            <person name="Visel A."/>
            <person name="Grigoriev I.V."/>
        </authorList>
    </citation>
    <scope>NUCLEOTIDE SEQUENCE [LARGE SCALE GENOMIC DNA]</scope>
    <source>
        <strain evidence="5 6">12-1054</strain>
    </source>
</reference>
<sequence>MEPSEDERCSIPATLVARLMKQWLTNKDMKLSKAGATAAAQLITIFTEEAFNRAVAKAREEQGADAALYLEVADLEKIIGQMCIDF</sequence>
<keyword evidence="6" id="KW-1185">Reference proteome</keyword>
<dbReference type="Gene3D" id="6.10.130.30">
    <property type="match status" value="1"/>
</dbReference>
<dbReference type="GO" id="GO:0051382">
    <property type="term" value="P:kinetochore assembly"/>
    <property type="evidence" value="ECO:0007669"/>
    <property type="project" value="InterPro"/>
</dbReference>
<dbReference type="Pfam" id="PF09415">
    <property type="entry name" value="CENP-X"/>
    <property type="match status" value="1"/>
</dbReference>
<keyword evidence="2" id="KW-0227">DNA damage</keyword>
<dbReference type="GO" id="GO:0006281">
    <property type="term" value="P:DNA repair"/>
    <property type="evidence" value="ECO:0007669"/>
    <property type="project" value="UniProtKB-KW"/>
</dbReference>
<evidence type="ECO:0000313" key="5">
    <source>
        <dbReference type="EMBL" id="ORY81461.1"/>
    </source>
</evidence>
<dbReference type="EMBL" id="MCFI01000011">
    <property type="protein sequence ID" value="ORY81461.1"/>
    <property type="molecule type" value="Genomic_DNA"/>
</dbReference>
<dbReference type="GeneID" id="63787889"/>
<evidence type="ECO:0000256" key="3">
    <source>
        <dbReference type="ARBA" id="ARBA00023125"/>
    </source>
</evidence>
<dbReference type="OrthoDB" id="2500381at2759"/>
<keyword evidence="3" id="KW-0238">DNA-binding</keyword>
<accession>A0A1Y2FC34</accession>
<keyword evidence="4" id="KW-0234">DNA repair</keyword>
<evidence type="ECO:0000313" key="6">
    <source>
        <dbReference type="Proteomes" id="UP000193685"/>
    </source>
</evidence>
<dbReference type="GO" id="GO:0003677">
    <property type="term" value="F:DNA binding"/>
    <property type="evidence" value="ECO:0007669"/>
    <property type="project" value="UniProtKB-KW"/>
</dbReference>
<comment type="similarity">
    <text evidence="1">Belongs to the CENP-X/MHF2 family.</text>
</comment>
<name>A0A1Y2FC34_PROLT</name>
<dbReference type="InterPro" id="IPR018552">
    <property type="entry name" value="CENP-X"/>
</dbReference>
<protein>
    <recommendedName>
        <fullName evidence="7">Centromere protein X</fullName>
    </recommendedName>
</protein>
<evidence type="ECO:0000256" key="1">
    <source>
        <dbReference type="ARBA" id="ARBA00009359"/>
    </source>
</evidence>
<organism evidence="5 6">
    <name type="scientific">Protomyces lactucae-debilis</name>
    <dbReference type="NCBI Taxonomy" id="2754530"/>
    <lineage>
        <taxon>Eukaryota</taxon>
        <taxon>Fungi</taxon>
        <taxon>Dikarya</taxon>
        <taxon>Ascomycota</taxon>
        <taxon>Taphrinomycotina</taxon>
        <taxon>Taphrinomycetes</taxon>
        <taxon>Taphrinales</taxon>
        <taxon>Protomycetaceae</taxon>
        <taxon>Protomyces</taxon>
    </lineage>
</organism>
<evidence type="ECO:0000256" key="2">
    <source>
        <dbReference type="ARBA" id="ARBA00022763"/>
    </source>
</evidence>